<feature type="domain" description="PRC-barrel" evidence="7">
    <location>
        <begin position="90"/>
        <end position="159"/>
    </location>
</feature>
<dbReference type="EMBL" id="BAAACF010000001">
    <property type="protein sequence ID" value="GAA0722933.1"/>
    <property type="molecule type" value="Genomic_DNA"/>
</dbReference>
<comment type="domain">
    <text evidence="5">The PRC barrel domain binds ribosomal protein uS19.</text>
</comment>
<dbReference type="Gene3D" id="2.40.30.60">
    <property type="entry name" value="RimM"/>
    <property type="match status" value="1"/>
</dbReference>
<evidence type="ECO:0000259" key="6">
    <source>
        <dbReference type="Pfam" id="PF01782"/>
    </source>
</evidence>
<dbReference type="Pfam" id="PF05239">
    <property type="entry name" value="PRC"/>
    <property type="match status" value="1"/>
</dbReference>
<protein>
    <recommendedName>
        <fullName evidence="5">Ribosome maturation factor RimM</fullName>
    </recommendedName>
</protein>
<evidence type="ECO:0000256" key="4">
    <source>
        <dbReference type="ARBA" id="ARBA00023186"/>
    </source>
</evidence>
<evidence type="ECO:0000313" key="9">
    <source>
        <dbReference type="Proteomes" id="UP001500339"/>
    </source>
</evidence>
<keyword evidence="1 5" id="KW-0963">Cytoplasm</keyword>
<evidence type="ECO:0000256" key="3">
    <source>
        <dbReference type="ARBA" id="ARBA00022552"/>
    </source>
</evidence>
<feature type="domain" description="RimM N-terminal" evidence="6">
    <location>
        <begin position="7"/>
        <end position="83"/>
    </location>
</feature>
<dbReference type="RefSeq" id="WP_343768402.1">
    <property type="nucleotide sequence ID" value="NZ_BAAACF010000001.1"/>
</dbReference>
<dbReference type="NCBIfam" id="TIGR02273">
    <property type="entry name" value="16S_RimM"/>
    <property type="match status" value="1"/>
</dbReference>
<dbReference type="Proteomes" id="UP001500339">
    <property type="component" value="Unassembled WGS sequence"/>
</dbReference>
<keyword evidence="9" id="KW-1185">Reference proteome</keyword>
<name>A0ABN1IWN1_9CLOT</name>
<evidence type="ECO:0000256" key="5">
    <source>
        <dbReference type="HAMAP-Rule" id="MF_00014"/>
    </source>
</evidence>
<dbReference type="SUPFAM" id="SSF50346">
    <property type="entry name" value="PRC-barrel domain"/>
    <property type="match status" value="1"/>
</dbReference>
<sequence>MKDFLSIGQIINTHGLKGEVKVYPLTDDLNRFKKLKKVYIEGKETNIEGCKLQIDRVILKIEGVDSIEDAMKLKNKYLEVKREEAAKLPEDSYFIADLIGCTVYDEDNKNLGKIYDVIQTKNNDVYWIKEGTELLIPALKTIVVSINIEEKVIIIKPVNQWLSE</sequence>
<keyword evidence="3 5" id="KW-0698">rRNA processing</keyword>
<organism evidence="8 9">
    <name type="scientific">Clostridium malenominatum</name>
    <dbReference type="NCBI Taxonomy" id="1539"/>
    <lineage>
        <taxon>Bacteria</taxon>
        <taxon>Bacillati</taxon>
        <taxon>Bacillota</taxon>
        <taxon>Clostridia</taxon>
        <taxon>Eubacteriales</taxon>
        <taxon>Clostridiaceae</taxon>
        <taxon>Clostridium</taxon>
    </lineage>
</organism>
<dbReference type="InterPro" id="IPR011961">
    <property type="entry name" value="RimM"/>
</dbReference>
<keyword evidence="4 5" id="KW-0143">Chaperone</keyword>
<accession>A0ABN1IWN1</accession>
<dbReference type="InterPro" id="IPR002676">
    <property type="entry name" value="RimM_N"/>
</dbReference>
<dbReference type="SUPFAM" id="SSF50447">
    <property type="entry name" value="Translation proteins"/>
    <property type="match status" value="1"/>
</dbReference>
<comment type="caution">
    <text evidence="8">The sequence shown here is derived from an EMBL/GenBank/DDBJ whole genome shotgun (WGS) entry which is preliminary data.</text>
</comment>
<comment type="similarity">
    <text evidence="5">Belongs to the RimM family.</text>
</comment>
<keyword evidence="2 5" id="KW-0690">Ribosome biogenesis</keyword>
<gene>
    <name evidence="5 8" type="primary">rimM</name>
    <name evidence="8" type="ORF">GCM10008905_14960</name>
</gene>
<reference evidence="8 9" key="1">
    <citation type="journal article" date="2019" name="Int. J. Syst. Evol. Microbiol.">
        <title>The Global Catalogue of Microorganisms (GCM) 10K type strain sequencing project: providing services to taxonomists for standard genome sequencing and annotation.</title>
        <authorList>
            <consortium name="The Broad Institute Genomics Platform"/>
            <consortium name="The Broad Institute Genome Sequencing Center for Infectious Disease"/>
            <person name="Wu L."/>
            <person name="Ma J."/>
        </authorList>
    </citation>
    <scope>NUCLEOTIDE SEQUENCE [LARGE SCALE GENOMIC DNA]</scope>
    <source>
        <strain evidence="8 9">JCM 1405</strain>
    </source>
</reference>
<dbReference type="InterPro" id="IPR027275">
    <property type="entry name" value="PRC-brl_dom"/>
</dbReference>
<comment type="subcellular location">
    <subcellularLocation>
        <location evidence="5">Cytoplasm</location>
    </subcellularLocation>
</comment>
<evidence type="ECO:0000256" key="1">
    <source>
        <dbReference type="ARBA" id="ARBA00022490"/>
    </source>
</evidence>
<dbReference type="PANTHER" id="PTHR33692:SF1">
    <property type="entry name" value="RIBOSOME MATURATION FACTOR RIMM"/>
    <property type="match status" value="1"/>
</dbReference>
<dbReference type="Pfam" id="PF01782">
    <property type="entry name" value="RimM"/>
    <property type="match status" value="1"/>
</dbReference>
<dbReference type="InterPro" id="IPR009000">
    <property type="entry name" value="Transl_B-barrel_sf"/>
</dbReference>
<dbReference type="Gene3D" id="2.30.30.240">
    <property type="entry name" value="PRC-barrel domain"/>
    <property type="match status" value="1"/>
</dbReference>
<dbReference type="InterPro" id="IPR011033">
    <property type="entry name" value="PRC_barrel-like_sf"/>
</dbReference>
<evidence type="ECO:0000259" key="7">
    <source>
        <dbReference type="Pfam" id="PF05239"/>
    </source>
</evidence>
<comment type="subunit">
    <text evidence="5">Binds ribosomal protein uS19.</text>
</comment>
<evidence type="ECO:0000313" key="8">
    <source>
        <dbReference type="EMBL" id="GAA0722933.1"/>
    </source>
</evidence>
<evidence type="ECO:0000256" key="2">
    <source>
        <dbReference type="ARBA" id="ARBA00022517"/>
    </source>
</evidence>
<dbReference type="InterPro" id="IPR036976">
    <property type="entry name" value="RimM_N_sf"/>
</dbReference>
<dbReference type="PANTHER" id="PTHR33692">
    <property type="entry name" value="RIBOSOME MATURATION FACTOR RIMM"/>
    <property type="match status" value="1"/>
</dbReference>
<dbReference type="HAMAP" id="MF_00014">
    <property type="entry name" value="Ribosome_mat_RimM"/>
    <property type="match status" value="1"/>
</dbReference>
<proteinExistence type="inferred from homology"/>
<comment type="function">
    <text evidence="5">An accessory protein needed during the final step in the assembly of 30S ribosomal subunit, possibly for assembly of the head region. Essential for efficient processing of 16S rRNA. May be needed both before and after RbfA during the maturation of 16S rRNA. It has affinity for free ribosomal 30S subunits but not for 70S ribosomes.</text>
</comment>